<dbReference type="AlphaFoldDB" id="A0AAX1TSH3"/>
<dbReference type="InterPro" id="IPR020037">
    <property type="entry name" value="DUF4312"/>
</dbReference>
<evidence type="ECO:0000313" key="1">
    <source>
        <dbReference type="EMBL" id="SQJ00039.1"/>
    </source>
</evidence>
<dbReference type="RefSeq" id="WP_005979310.1">
    <property type="nucleotide sequence ID" value="NZ_BAABXY010000001.1"/>
</dbReference>
<dbReference type="Pfam" id="PF14189">
    <property type="entry name" value="DUF4312"/>
    <property type="match status" value="1"/>
</dbReference>
<dbReference type="GeneID" id="78454989"/>
<proteinExistence type="predicted"/>
<evidence type="ECO:0008006" key="3">
    <source>
        <dbReference type="Google" id="ProtNLM"/>
    </source>
</evidence>
<evidence type="ECO:0000313" key="2">
    <source>
        <dbReference type="Proteomes" id="UP000249008"/>
    </source>
</evidence>
<accession>A0AAX1TSH3</accession>
<protein>
    <recommendedName>
        <fullName evidence="3">DUF4312 domain-containing protein</fullName>
    </recommendedName>
</protein>
<reference evidence="1 2" key="1">
    <citation type="submission" date="2018-06" db="EMBL/GenBank/DDBJ databases">
        <authorList>
            <consortium name="Pathogen Informatics"/>
            <person name="Doyle S."/>
        </authorList>
    </citation>
    <scope>NUCLEOTIDE SEQUENCE [LARGE SCALE GENOMIC DNA]</scope>
    <source>
        <strain evidence="1 2">NCTC12112</strain>
    </source>
</reference>
<name>A0AAX1TSH3_9FUSO</name>
<dbReference type="Proteomes" id="UP000249008">
    <property type="component" value="Chromosome 1"/>
</dbReference>
<organism evidence="1 2">
    <name type="scientific">Fusobacterium ulcerans</name>
    <dbReference type="NCBI Taxonomy" id="861"/>
    <lineage>
        <taxon>Bacteria</taxon>
        <taxon>Fusobacteriati</taxon>
        <taxon>Fusobacteriota</taxon>
        <taxon>Fusobacteriia</taxon>
        <taxon>Fusobacteriales</taxon>
        <taxon>Fusobacteriaceae</taxon>
        <taxon>Fusobacterium</taxon>
    </lineage>
</organism>
<sequence>MKEAKLQKEVKTLIIKGSGKTKEEALGKVFALFRKKVQDETDGVIVKLEPLETYLINIKEEKKIEKFLELFMPREKTTYFIEMEIEYEIKYIKL</sequence>
<gene>
    <name evidence="1" type="ORF">NCTC12112_00394</name>
</gene>
<dbReference type="KEGG" id="ful:C4N20_09215"/>
<dbReference type="EMBL" id="LS483487">
    <property type="protein sequence ID" value="SQJ00039.1"/>
    <property type="molecule type" value="Genomic_DNA"/>
</dbReference>